<reference evidence="1 2" key="1">
    <citation type="journal article" date="2019" name="Int. J. Syst. Evol. Microbiol.">
        <title>Acidithiobacillus sulfuriphilus sp. nov.: an extremely acidophilic sulfur-oxidizing chemolithotroph isolated from a neutral pH environment.</title>
        <authorList>
            <person name="Falagan C."/>
            <person name="Moya-Beltran A."/>
            <person name="Castro M."/>
            <person name="Quatrini R."/>
            <person name="Johnson D.B."/>
        </authorList>
    </citation>
    <scope>NUCLEOTIDE SEQUENCE [LARGE SCALE GENOMIC DNA]</scope>
    <source>
        <strain evidence="1 2">CJ-2</strain>
    </source>
</reference>
<keyword evidence="2" id="KW-1185">Reference proteome</keyword>
<evidence type="ECO:0000313" key="2">
    <source>
        <dbReference type="Proteomes" id="UP000271650"/>
    </source>
</evidence>
<dbReference type="EMBL" id="CP127527">
    <property type="protein sequence ID" value="XRI76167.1"/>
    <property type="molecule type" value="Genomic_DNA"/>
</dbReference>
<gene>
    <name evidence="1" type="ORF">EC580_009335</name>
</gene>
<dbReference type="Proteomes" id="UP000271650">
    <property type="component" value="Chromosome"/>
</dbReference>
<protein>
    <submittedName>
        <fullName evidence="1">SPOR domain-containing protein</fullName>
    </submittedName>
</protein>
<accession>A0ACD5HKE5</accession>
<proteinExistence type="predicted"/>
<sequence>MSKPQDDLERLQQQQTRLNRIILGALLLILLVSLGIFLASRSKAPLSTPADGKKTVYLSLSTAPLASPGTAPATSTPALPPAMGSTTSIAASAAPPTAATPSHAAAPAVPVRPVIPVAAAHSGTPNAATVPLAQKPVTGKKAAAPAQEPRKAVANATHPQAAAKATAQPAPPANACKTAGWYVQLGAFGRVSATQPLVAKLQKQGFSACVATLPQNRLHRVLVGPLPSRFAASNVTARIAQLTGHQGYPQHWPGTQ</sequence>
<name>A0ACD5HKE5_9PROT</name>
<evidence type="ECO:0000313" key="1">
    <source>
        <dbReference type="EMBL" id="XRI76167.1"/>
    </source>
</evidence>
<organism evidence="1 2">
    <name type="scientific">Acidithiobacillus sulfuriphilus</name>
    <dbReference type="NCBI Taxonomy" id="1867749"/>
    <lineage>
        <taxon>Bacteria</taxon>
        <taxon>Pseudomonadati</taxon>
        <taxon>Pseudomonadota</taxon>
        <taxon>Acidithiobacillia</taxon>
        <taxon>Acidithiobacillales</taxon>
        <taxon>Acidithiobacillaceae</taxon>
        <taxon>Acidithiobacillus</taxon>
    </lineage>
</organism>